<sequence>MGLNFLNKAFNTFTIARDNGKSGPITDVSLQERKARLTMIEVYSSTTVPAGGSEIIEIKPTDGTIAKVESIFIYVDFPLGGSGTHEIVLASGKNEYHHKITNVKSSNTLRIISNRVDIGSEVNSRTILELQNHFLNTEFDKNIPIMLKYINQTNVDKSKSRYISIKIREEAVTW</sequence>
<proteinExistence type="predicted"/>
<dbReference type="EMBL" id="CP129013">
    <property type="protein sequence ID" value="WLR41325.1"/>
    <property type="molecule type" value="Genomic_DNA"/>
</dbReference>
<evidence type="ECO:0000313" key="1">
    <source>
        <dbReference type="EMBL" id="WLR41325.1"/>
    </source>
</evidence>
<gene>
    <name evidence="1" type="ORF">LC087_10345</name>
</gene>
<name>A0ABY9JSD6_9BACI</name>
<dbReference type="RefSeq" id="WP_226540376.1">
    <property type="nucleotide sequence ID" value="NZ_CP129013.1"/>
</dbReference>
<evidence type="ECO:0000313" key="2">
    <source>
        <dbReference type="Proteomes" id="UP001197974"/>
    </source>
</evidence>
<accession>A0ABY9JSD6</accession>
<protein>
    <submittedName>
        <fullName evidence="1">Uncharacterized protein</fullName>
    </submittedName>
</protein>
<keyword evidence="2" id="KW-1185">Reference proteome</keyword>
<reference evidence="1 2" key="1">
    <citation type="submission" date="2023-06" db="EMBL/GenBank/DDBJ databases">
        <title>Five Gram-positive bacteria isolated from mangrove sediments in Shenzhen, Guangdong, China.</title>
        <authorList>
            <person name="Yu S."/>
            <person name="Zheng W."/>
            <person name="Huang Y."/>
        </authorList>
    </citation>
    <scope>NUCLEOTIDE SEQUENCE [LARGE SCALE GENOMIC DNA]</scope>
    <source>
        <strain evidence="1 2">SaN35-3</strain>
    </source>
</reference>
<organism evidence="1 2">
    <name type="scientific">Bacillus carboniphilus</name>
    <dbReference type="NCBI Taxonomy" id="86663"/>
    <lineage>
        <taxon>Bacteria</taxon>
        <taxon>Bacillati</taxon>
        <taxon>Bacillota</taxon>
        <taxon>Bacilli</taxon>
        <taxon>Bacillales</taxon>
        <taxon>Bacillaceae</taxon>
        <taxon>Bacillus</taxon>
    </lineage>
</organism>
<dbReference type="Proteomes" id="UP001197974">
    <property type="component" value="Chromosome"/>
</dbReference>